<evidence type="ECO:0000313" key="3">
    <source>
        <dbReference type="EMBL" id="MBB6128887.1"/>
    </source>
</evidence>
<evidence type="ECO:0000259" key="2">
    <source>
        <dbReference type="Pfam" id="PF01738"/>
    </source>
</evidence>
<protein>
    <submittedName>
        <fullName evidence="3">Putative peptidase</fullName>
    </submittedName>
</protein>
<dbReference type="PANTHER" id="PTHR43037">
    <property type="entry name" value="UNNAMED PRODUCT-RELATED"/>
    <property type="match status" value="1"/>
</dbReference>
<dbReference type="GO" id="GO:0016787">
    <property type="term" value="F:hydrolase activity"/>
    <property type="evidence" value="ECO:0007669"/>
    <property type="project" value="InterPro"/>
</dbReference>
<dbReference type="RefSeq" id="WP_183588202.1">
    <property type="nucleotide sequence ID" value="NZ_JACHCA010000007.1"/>
</dbReference>
<dbReference type="Gene3D" id="3.40.50.1820">
    <property type="entry name" value="alpha/beta hydrolase"/>
    <property type="match status" value="1"/>
</dbReference>
<dbReference type="EMBL" id="JACHCA010000007">
    <property type="protein sequence ID" value="MBB6128887.1"/>
    <property type="molecule type" value="Genomic_DNA"/>
</dbReference>
<feature type="domain" description="Dienelactone hydrolase" evidence="2">
    <location>
        <begin position="101"/>
        <end position="206"/>
    </location>
</feature>
<dbReference type="AlphaFoldDB" id="A0A841JDB5"/>
<evidence type="ECO:0000313" key="4">
    <source>
        <dbReference type="Proteomes" id="UP000548326"/>
    </source>
</evidence>
<dbReference type="InterPro" id="IPR029058">
    <property type="entry name" value="AB_hydrolase_fold"/>
</dbReference>
<comment type="caution">
    <text evidence="3">The sequence shown here is derived from an EMBL/GenBank/DDBJ whole genome shotgun (WGS) entry which is preliminary data.</text>
</comment>
<evidence type="ECO:0000256" key="1">
    <source>
        <dbReference type="ARBA" id="ARBA00022729"/>
    </source>
</evidence>
<accession>A0A841JDB5</accession>
<dbReference type="SUPFAM" id="SSF53474">
    <property type="entry name" value="alpha/beta-Hydrolases"/>
    <property type="match status" value="1"/>
</dbReference>
<name>A0A841JDB5_9SPHI</name>
<dbReference type="Proteomes" id="UP000548326">
    <property type="component" value="Unassembled WGS sequence"/>
</dbReference>
<dbReference type="InterPro" id="IPR002925">
    <property type="entry name" value="Dienelactn_hydro"/>
</dbReference>
<keyword evidence="1" id="KW-0732">Signal</keyword>
<dbReference type="Pfam" id="PF01738">
    <property type="entry name" value="DLH"/>
    <property type="match status" value="1"/>
</dbReference>
<dbReference type="PANTHER" id="PTHR43037:SF1">
    <property type="entry name" value="BLL1128 PROTEIN"/>
    <property type="match status" value="1"/>
</dbReference>
<sequence>MAQLFESRTYVNSKGDTLFYHLLKPLNFDSAKKYPLVVSLPYGGQPATDKIRQMEGAVAAEALSTDINRANYPAFIFIPNCPPGSGWGGIPNYPSVDSLVYEAISSLDKEPGIDVKRRYVTGLSRGGYGAWHFICTRPDMFAAAIPVSGGEDPKLASRIVNIPVWAFHGAKDKNVPVSGSRDMINAIKKAGGNPRYTEYPNEGHNIWNQVSMTPGLWDWLLAQKRN</sequence>
<proteinExistence type="predicted"/>
<organism evidence="3 4">
    <name type="scientific">Mucilaginibacter lappiensis</name>
    <dbReference type="NCBI Taxonomy" id="354630"/>
    <lineage>
        <taxon>Bacteria</taxon>
        <taxon>Pseudomonadati</taxon>
        <taxon>Bacteroidota</taxon>
        <taxon>Sphingobacteriia</taxon>
        <taxon>Sphingobacteriales</taxon>
        <taxon>Sphingobacteriaceae</taxon>
        <taxon>Mucilaginibacter</taxon>
    </lineage>
</organism>
<dbReference type="InterPro" id="IPR050955">
    <property type="entry name" value="Plant_Biomass_Hydrol_Est"/>
</dbReference>
<reference evidence="3 4" key="1">
    <citation type="submission" date="2020-08" db="EMBL/GenBank/DDBJ databases">
        <title>Genomic Encyclopedia of Type Strains, Phase IV (KMG-V): Genome sequencing to study the core and pangenomes of soil and plant-associated prokaryotes.</title>
        <authorList>
            <person name="Whitman W."/>
        </authorList>
    </citation>
    <scope>NUCLEOTIDE SEQUENCE [LARGE SCALE GENOMIC DNA]</scope>
    <source>
        <strain evidence="3 4">MP601</strain>
    </source>
</reference>
<gene>
    <name evidence="3" type="ORF">HDF22_003010</name>
</gene>